<dbReference type="EMBL" id="LAXI01000005">
    <property type="protein sequence ID" value="KRS17963.1"/>
    <property type="molecule type" value="Genomic_DNA"/>
</dbReference>
<dbReference type="GO" id="GO:0004563">
    <property type="term" value="F:beta-N-acetylhexosaminidase activity"/>
    <property type="evidence" value="ECO:0007669"/>
    <property type="project" value="UniProtKB-EC"/>
</dbReference>
<sequence length="343" mass="37229">MHPGGHAVSRFGATILDAEGLRLTREETALFAEYDPFGFILFARNIDTPDQVRALCSEMRAAVGREAPILIDQEGGRVQRLRPPRWCAWLPPLEHVAAAGDGAEEAMYLRYRLIAHELREIGVDANCAPLVDVAREETHDFLKNRCYGFDAETVARLGRAVADGMLDGGVLPVVKHIPGHGLALVDSHEELPVAEVSHEELSAVDFAPFKALNDLPMGMTAHVVYSALDNLPATTSHTVMKCIRDEIGFFGLIMTDDISMKALHGSLTDITRDALAAGCDVILHCNGTLDERRAVAEAAETLSNAGQARAESALEARRTPDEVDIHAMEAKLEALMNGRDHGG</sequence>
<evidence type="ECO:0000256" key="4">
    <source>
        <dbReference type="ARBA" id="ARBA00022801"/>
    </source>
</evidence>
<dbReference type="InterPro" id="IPR050226">
    <property type="entry name" value="NagZ_Beta-hexosaminidase"/>
</dbReference>
<dbReference type="GO" id="GO:0009254">
    <property type="term" value="P:peptidoglycan turnover"/>
    <property type="evidence" value="ECO:0007669"/>
    <property type="project" value="TreeGrafter"/>
</dbReference>
<dbReference type="PANTHER" id="PTHR30480:SF13">
    <property type="entry name" value="BETA-HEXOSAMINIDASE"/>
    <property type="match status" value="1"/>
</dbReference>
<reference evidence="7 9" key="1">
    <citation type="submission" date="2015-04" db="EMBL/GenBank/DDBJ databases">
        <title>The draft genome sequence of Roseovarius indicus B108T.</title>
        <authorList>
            <person name="Li G."/>
            <person name="Lai Q."/>
            <person name="Shao Z."/>
            <person name="Yan P."/>
        </authorList>
    </citation>
    <scope>NUCLEOTIDE SEQUENCE [LARGE SCALE GENOMIC DNA]</scope>
    <source>
        <strain evidence="7 9">B108</strain>
    </source>
</reference>
<dbReference type="OrthoDB" id="9786661at2"/>
<dbReference type="NCBIfam" id="NF003740">
    <property type="entry name" value="PRK05337.1"/>
    <property type="match status" value="1"/>
</dbReference>
<evidence type="ECO:0000256" key="3">
    <source>
        <dbReference type="ARBA" id="ARBA00012663"/>
    </source>
</evidence>
<dbReference type="InterPro" id="IPR017853">
    <property type="entry name" value="GH"/>
</dbReference>
<evidence type="ECO:0000259" key="6">
    <source>
        <dbReference type="Pfam" id="PF00933"/>
    </source>
</evidence>
<accession>A0A0T5P9L1</accession>
<dbReference type="Proteomes" id="UP000051401">
    <property type="component" value="Unassembled WGS sequence"/>
</dbReference>
<protein>
    <recommendedName>
        <fullName evidence="3">beta-N-acetylhexosaminidase</fullName>
        <ecNumber evidence="3">3.2.1.52</ecNumber>
    </recommendedName>
</protein>
<evidence type="ECO:0000313" key="10">
    <source>
        <dbReference type="Proteomes" id="UP000325785"/>
    </source>
</evidence>
<dbReference type="AlphaFoldDB" id="A0A0T5P9L1"/>
<dbReference type="SUPFAM" id="SSF51445">
    <property type="entry name" value="(Trans)glycosidases"/>
    <property type="match status" value="1"/>
</dbReference>
<dbReference type="EMBL" id="CP031598">
    <property type="protein sequence ID" value="QEW27219.1"/>
    <property type="molecule type" value="Genomic_DNA"/>
</dbReference>
<gene>
    <name evidence="8" type="primary">nagZ</name>
    <name evidence="8" type="ORF">RIdsm_03031</name>
    <name evidence="7" type="ORF">XM52_10420</name>
</gene>
<dbReference type="InterPro" id="IPR001764">
    <property type="entry name" value="Glyco_hydro_3_N"/>
</dbReference>
<feature type="domain" description="Glycoside hydrolase family 3 N-terminal" evidence="6">
    <location>
        <begin position="22"/>
        <end position="304"/>
    </location>
</feature>
<dbReference type="PANTHER" id="PTHR30480">
    <property type="entry name" value="BETA-HEXOSAMINIDASE-RELATED"/>
    <property type="match status" value="1"/>
</dbReference>
<evidence type="ECO:0000256" key="1">
    <source>
        <dbReference type="ARBA" id="ARBA00001231"/>
    </source>
</evidence>
<organism evidence="7 9">
    <name type="scientific">Roseovarius indicus</name>
    <dbReference type="NCBI Taxonomy" id="540747"/>
    <lineage>
        <taxon>Bacteria</taxon>
        <taxon>Pseudomonadati</taxon>
        <taxon>Pseudomonadota</taxon>
        <taxon>Alphaproteobacteria</taxon>
        <taxon>Rhodobacterales</taxon>
        <taxon>Roseobacteraceae</taxon>
        <taxon>Roseovarius</taxon>
    </lineage>
</organism>
<evidence type="ECO:0000256" key="2">
    <source>
        <dbReference type="ARBA" id="ARBA00005336"/>
    </source>
</evidence>
<name>A0A0T5P9L1_9RHOB</name>
<dbReference type="InterPro" id="IPR036962">
    <property type="entry name" value="Glyco_hydro_3_N_sf"/>
</dbReference>
<dbReference type="KEGG" id="rid:RIdsm_03031"/>
<dbReference type="Proteomes" id="UP000325785">
    <property type="component" value="Chromosome"/>
</dbReference>
<comment type="similarity">
    <text evidence="2">Belongs to the glycosyl hydrolase 3 family.</text>
</comment>
<reference evidence="8 10" key="2">
    <citation type="submission" date="2018-08" db="EMBL/GenBank/DDBJ databases">
        <title>Genetic Globetrotter - A new plasmid hitch-hiking vast phylogenetic and geographic distances.</title>
        <authorList>
            <person name="Vollmers J."/>
            <person name="Petersen J."/>
        </authorList>
    </citation>
    <scope>NUCLEOTIDE SEQUENCE [LARGE SCALE GENOMIC DNA]</scope>
    <source>
        <strain evidence="8 10">DSM 26383</strain>
    </source>
</reference>
<proteinExistence type="inferred from homology"/>
<dbReference type="RefSeq" id="WP_057815987.1">
    <property type="nucleotide sequence ID" value="NZ_CP031598.1"/>
</dbReference>
<comment type="catalytic activity">
    <reaction evidence="1">
        <text>Hydrolysis of terminal non-reducing N-acetyl-D-hexosamine residues in N-acetyl-beta-D-hexosaminides.</text>
        <dbReference type="EC" id="3.2.1.52"/>
    </reaction>
</comment>
<dbReference type="STRING" id="540747.SAMN04488031_101314"/>
<keyword evidence="5 8" id="KW-0326">Glycosidase</keyword>
<keyword evidence="9" id="KW-1185">Reference proteome</keyword>
<dbReference type="GO" id="GO:0005975">
    <property type="term" value="P:carbohydrate metabolic process"/>
    <property type="evidence" value="ECO:0007669"/>
    <property type="project" value="InterPro"/>
</dbReference>
<dbReference type="PATRIC" id="fig|540747.5.peg.5010"/>
<dbReference type="Pfam" id="PF00933">
    <property type="entry name" value="Glyco_hydro_3"/>
    <property type="match status" value="1"/>
</dbReference>
<evidence type="ECO:0000313" key="7">
    <source>
        <dbReference type="EMBL" id="KRS17963.1"/>
    </source>
</evidence>
<evidence type="ECO:0000256" key="5">
    <source>
        <dbReference type="ARBA" id="ARBA00023295"/>
    </source>
</evidence>
<evidence type="ECO:0000313" key="9">
    <source>
        <dbReference type="Proteomes" id="UP000051401"/>
    </source>
</evidence>
<evidence type="ECO:0000313" key="8">
    <source>
        <dbReference type="EMBL" id="QEW27219.1"/>
    </source>
</evidence>
<dbReference type="EC" id="3.2.1.52" evidence="3"/>
<dbReference type="Gene3D" id="3.20.20.300">
    <property type="entry name" value="Glycoside hydrolase, family 3, N-terminal domain"/>
    <property type="match status" value="1"/>
</dbReference>
<keyword evidence="4 8" id="KW-0378">Hydrolase</keyword>